<dbReference type="PANTHER" id="PTHR12959:SF11">
    <property type="entry name" value="GPI TRANSAMIDASE COMPONENT PIG-T"/>
    <property type="match status" value="1"/>
</dbReference>
<dbReference type="STRING" id="879819.A0A0J0XVY1"/>
<proteinExistence type="predicted"/>
<protein>
    <submittedName>
        <fullName evidence="2">Gpi16 subunit, GPI transamidase component</fullName>
    </submittedName>
</protein>
<organism evidence="2 3">
    <name type="scientific">Cutaneotrichosporon oleaginosum</name>
    <dbReference type="NCBI Taxonomy" id="879819"/>
    <lineage>
        <taxon>Eukaryota</taxon>
        <taxon>Fungi</taxon>
        <taxon>Dikarya</taxon>
        <taxon>Basidiomycota</taxon>
        <taxon>Agaricomycotina</taxon>
        <taxon>Tremellomycetes</taxon>
        <taxon>Trichosporonales</taxon>
        <taxon>Trichosporonaceae</taxon>
        <taxon>Cutaneotrichosporon</taxon>
    </lineage>
</organism>
<evidence type="ECO:0000256" key="1">
    <source>
        <dbReference type="SAM" id="MobiDB-lite"/>
    </source>
</evidence>
<accession>A0A0J0XVY1</accession>
<dbReference type="PANTHER" id="PTHR12959">
    <property type="entry name" value="GPI TRANSAMIDASE COMPONENT PIG-T-RELATED"/>
    <property type="match status" value="1"/>
</dbReference>
<dbReference type="GO" id="GO:0016255">
    <property type="term" value="P:attachment of GPI anchor to protein"/>
    <property type="evidence" value="ECO:0007669"/>
    <property type="project" value="InterPro"/>
</dbReference>
<dbReference type="RefSeq" id="XP_018281733.1">
    <property type="nucleotide sequence ID" value="XM_018424745.1"/>
</dbReference>
<dbReference type="Pfam" id="PF04113">
    <property type="entry name" value="Gpi16"/>
    <property type="match status" value="2"/>
</dbReference>
<dbReference type="InterPro" id="IPR007245">
    <property type="entry name" value="PIG-T"/>
</dbReference>
<dbReference type="OrthoDB" id="331263at2759"/>
<gene>
    <name evidence="2" type="ORF">CC85DRAFT_290431</name>
</gene>
<evidence type="ECO:0000313" key="3">
    <source>
        <dbReference type="Proteomes" id="UP000053611"/>
    </source>
</evidence>
<dbReference type="AlphaFoldDB" id="A0A0J0XVY1"/>
<name>A0A0J0XVY1_9TREE</name>
<dbReference type="GO" id="GO:0042765">
    <property type="term" value="C:GPI-anchor transamidase complex"/>
    <property type="evidence" value="ECO:0007669"/>
    <property type="project" value="InterPro"/>
</dbReference>
<feature type="region of interest" description="Disordered" evidence="1">
    <location>
        <begin position="529"/>
        <end position="573"/>
    </location>
</feature>
<sequence length="573" mass="63199">MRLAAPILLAAAAVARDTFHESLTLHPLPDGKLSVLFEYTTQFDLHHGAGSTHQSHHSLTPPGLLLPLERNNVSELTVSFTSGQWHARRHGEAGPLSYDAGGGGGSVRGWLRGSPAETDAAWDAVTHAFGGMFCAGVVGAEDSGEAVRTFGELYPPARDDASHYLVSTPHLHLCTENLTPFLSLLPSKGVSGLSALLAKPGVVLAWGFKTEGIDVVMPTADAPGSWKGWWEGVVDLVPKRGERSFTINKVFQQPLPRVFPAASSSVIRVIRPRDDRFRADPAPPRTVERWMDGRKRTVDEWDLAKVAGKDMAFWWDGEGQFEHPLSFEPPLVTISRVAADRNAADATLVVDIANNADVDRPAVYSEVWPWWVKGWMSELAVSIDSEDRRDLLRDIEYIPSVPPTPSTTTLHLHLTLPARSTLRLSIPFTKLTLKYDDHRPDAERGREIPSGVLTLLDVEGEDDESEADVDHRRSSRRRVYSAKLLLDVPTPDFSMPYNVIIMTSTVMAVFFGSIQGRLVRRWGWVETGPSEEPVVEQVPESERLFPPGEKASYDIFEGDLNANDTDSDAEEAE</sequence>
<dbReference type="EMBL" id="KQ087182">
    <property type="protein sequence ID" value="KLT45242.1"/>
    <property type="molecule type" value="Genomic_DNA"/>
</dbReference>
<evidence type="ECO:0000313" key="2">
    <source>
        <dbReference type="EMBL" id="KLT45242.1"/>
    </source>
</evidence>
<reference evidence="2 3" key="1">
    <citation type="submission" date="2015-03" db="EMBL/GenBank/DDBJ databases">
        <title>Genomics and transcriptomics of the oil-accumulating basidiomycete yeast T. oleaginosus allow insights into substrate utilization and the diverse evolutionary trajectories of mating systems in fungi.</title>
        <authorList>
            <consortium name="DOE Joint Genome Institute"/>
            <person name="Kourist R."/>
            <person name="Kracht O."/>
            <person name="Bracharz F."/>
            <person name="Lipzen A."/>
            <person name="Nolan M."/>
            <person name="Ohm R."/>
            <person name="Grigoriev I."/>
            <person name="Sun S."/>
            <person name="Heitman J."/>
            <person name="Bruck T."/>
            <person name="Nowrousian M."/>
        </authorList>
    </citation>
    <scope>NUCLEOTIDE SEQUENCE [LARGE SCALE GENOMIC DNA]</scope>
    <source>
        <strain evidence="2 3">IBC0246</strain>
    </source>
</reference>
<keyword evidence="3" id="KW-1185">Reference proteome</keyword>
<dbReference type="Proteomes" id="UP000053611">
    <property type="component" value="Unassembled WGS sequence"/>
</dbReference>
<dbReference type="GeneID" id="28985348"/>